<dbReference type="EMBL" id="CP061800">
    <property type="protein sequence ID" value="QTA86368.1"/>
    <property type="molecule type" value="Genomic_DNA"/>
</dbReference>
<sequence>MFTGQKRWETRNPAFFGRGNCPCPGKKPGFFLRRKFLSCTQKNATIQCGFQVKSSDIEYAAVATSNQLESLPFTLFQSIDLKALSGMVGAIFAMNLSKQVDAIVNPIEKGHPDIIPKSGENASEEELRNYSEGLEIKCTVGNVSKGSELKTGQQRVSHLSGITWQAHHREVKALMGLVTDFSGSKIGDKYFPSISGIFFADNLKIDDWGAISGTTGRNTKVTGMKSSGKKKMGKGWILLLNQSSYISRYQKILSIPA</sequence>
<organism evidence="1 2">
    <name type="scientific">Desulfonema magnum</name>
    <dbReference type="NCBI Taxonomy" id="45655"/>
    <lineage>
        <taxon>Bacteria</taxon>
        <taxon>Pseudomonadati</taxon>
        <taxon>Thermodesulfobacteriota</taxon>
        <taxon>Desulfobacteria</taxon>
        <taxon>Desulfobacterales</taxon>
        <taxon>Desulfococcaceae</taxon>
        <taxon>Desulfonema</taxon>
    </lineage>
</organism>
<evidence type="ECO:0000313" key="1">
    <source>
        <dbReference type="EMBL" id="QTA86368.1"/>
    </source>
</evidence>
<protein>
    <submittedName>
        <fullName evidence="1">Uncharacterized protein</fullName>
    </submittedName>
</protein>
<accession>A0A975GN01</accession>
<evidence type="ECO:0000313" key="2">
    <source>
        <dbReference type="Proteomes" id="UP000663722"/>
    </source>
</evidence>
<dbReference type="Proteomes" id="UP000663722">
    <property type="component" value="Chromosome"/>
</dbReference>
<gene>
    <name evidence="1" type="ORF">dnm_023910</name>
</gene>
<dbReference type="AlphaFoldDB" id="A0A975GN01"/>
<proteinExistence type="predicted"/>
<reference evidence="1" key="1">
    <citation type="journal article" date="2021" name="Microb. Physiol.">
        <title>Proteogenomic Insights into the Physiology of Marine, Sulfate-Reducing, Filamentous Desulfonema limicola and Desulfonema magnum.</title>
        <authorList>
            <person name="Schnaars V."/>
            <person name="Wohlbrand L."/>
            <person name="Scheve S."/>
            <person name="Hinrichs C."/>
            <person name="Reinhardt R."/>
            <person name="Rabus R."/>
        </authorList>
    </citation>
    <scope>NUCLEOTIDE SEQUENCE</scope>
    <source>
        <strain evidence="1">4be13</strain>
    </source>
</reference>
<name>A0A975GN01_9BACT</name>
<keyword evidence="2" id="KW-1185">Reference proteome</keyword>
<dbReference type="KEGG" id="dmm:dnm_023910"/>
<dbReference type="REBASE" id="469442">
    <property type="entry name" value="Dma2077ORF23900P"/>
</dbReference>